<reference evidence="4" key="1">
    <citation type="submission" date="2016-03" db="EMBL/GenBank/DDBJ databases">
        <title>Updated assembly of Pseudogymnoascus destructans, the fungus causing white-nose syndrome of bats.</title>
        <authorList>
            <person name="Palmer J.M."/>
            <person name="Drees K.P."/>
            <person name="Foster J.T."/>
            <person name="Lindner D.L."/>
        </authorList>
    </citation>
    <scope>NUCLEOTIDE SEQUENCE [LARGE SCALE GENOMIC DNA]</scope>
    <source>
        <strain evidence="4">20631-21</strain>
    </source>
</reference>
<dbReference type="eggNOG" id="KOG4178">
    <property type="taxonomic scope" value="Eukaryota"/>
</dbReference>
<dbReference type="InterPro" id="IPR000639">
    <property type="entry name" value="Epox_hydrolase-like"/>
</dbReference>
<name>A0A177AES0_9PEZI</name>
<dbReference type="Gene3D" id="3.40.50.1820">
    <property type="entry name" value="alpha/beta hydrolase"/>
    <property type="match status" value="1"/>
</dbReference>
<sequence length="388" mass="42197">MTSAAADLPPLPLPDGISEHYIPTDDLTFHTLEAGFSASPTKPLILLLHGFPELAYSYRKIIPTLAASGYYVAAYDQRGYGRTTGWDTRPYSEVDLTSYVATRIVTDAVRLVSALGYSEVACIVGHDFGAVGASLCALIRPDIFKSTVLMSHPFRGVSAFPLNTWRNPAPRSPAKPDIQASLAGLDPPRKHYKWYYSTEPACREMTSPAAGLKSFLRGYFHLKSADWAGNAPHPLSAWSAGELSKLPNYYVMSLDSTMAETVAQDMALEDAAAVETKAARWLPNSELAIYAAEYARTGFQGGLNYYRVATNPVYQADMAVFAGKKIEVPCLFISGAQDWGTYQNPGAVEGMGEACREFGGVKIVEGAGHWVMQERPDEVAALILEFLG</sequence>
<comment type="similarity">
    <text evidence="2">Belongs to the AB hydrolase superfamily. Epoxide hydrolase family.</text>
</comment>
<keyword evidence="1" id="KW-0378">Hydrolase</keyword>
<dbReference type="RefSeq" id="XP_024325592.1">
    <property type="nucleotide sequence ID" value="XM_024466519.1"/>
</dbReference>
<dbReference type="InterPro" id="IPR000073">
    <property type="entry name" value="AB_hydrolase_1"/>
</dbReference>
<dbReference type="Pfam" id="PF00561">
    <property type="entry name" value="Abhydrolase_1"/>
    <property type="match status" value="1"/>
</dbReference>
<dbReference type="EMBL" id="KV441392">
    <property type="protein sequence ID" value="OAF60310.1"/>
    <property type="molecule type" value="Genomic_DNA"/>
</dbReference>
<feature type="domain" description="AB hydrolase-1" evidence="3">
    <location>
        <begin position="43"/>
        <end position="374"/>
    </location>
</feature>
<evidence type="ECO:0000259" key="3">
    <source>
        <dbReference type="Pfam" id="PF00561"/>
    </source>
</evidence>
<gene>
    <name evidence="4" type="ORF">VC83_02865</name>
</gene>
<dbReference type="PANTHER" id="PTHR43329">
    <property type="entry name" value="EPOXIDE HYDROLASE"/>
    <property type="match status" value="1"/>
</dbReference>
<evidence type="ECO:0000256" key="1">
    <source>
        <dbReference type="ARBA" id="ARBA00022801"/>
    </source>
</evidence>
<protein>
    <recommendedName>
        <fullName evidence="3">AB hydrolase-1 domain-containing protein</fullName>
    </recommendedName>
</protein>
<dbReference type="GeneID" id="36285943"/>
<organism evidence="4">
    <name type="scientific">Pseudogymnoascus destructans</name>
    <dbReference type="NCBI Taxonomy" id="655981"/>
    <lineage>
        <taxon>Eukaryota</taxon>
        <taxon>Fungi</taxon>
        <taxon>Dikarya</taxon>
        <taxon>Ascomycota</taxon>
        <taxon>Pezizomycotina</taxon>
        <taxon>Leotiomycetes</taxon>
        <taxon>Thelebolales</taxon>
        <taxon>Thelebolaceae</taxon>
        <taxon>Pseudogymnoascus</taxon>
    </lineage>
</organism>
<dbReference type="Proteomes" id="UP000077154">
    <property type="component" value="Unassembled WGS sequence"/>
</dbReference>
<dbReference type="InterPro" id="IPR029058">
    <property type="entry name" value="AB_hydrolase_fold"/>
</dbReference>
<evidence type="ECO:0000313" key="4">
    <source>
        <dbReference type="EMBL" id="OAF60310.1"/>
    </source>
</evidence>
<dbReference type="GO" id="GO:0016787">
    <property type="term" value="F:hydrolase activity"/>
    <property type="evidence" value="ECO:0007669"/>
    <property type="project" value="UniProtKB-KW"/>
</dbReference>
<dbReference type="OrthoDB" id="408373at2759"/>
<evidence type="ECO:0000256" key="2">
    <source>
        <dbReference type="ARBA" id="ARBA00038334"/>
    </source>
</evidence>
<dbReference type="SUPFAM" id="SSF53474">
    <property type="entry name" value="alpha/beta-Hydrolases"/>
    <property type="match status" value="1"/>
</dbReference>
<accession>A0A177AES0</accession>
<dbReference type="VEuPathDB" id="FungiDB:GMDG_00234"/>
<proteinExistence type="inferred from homology"/>
<dbReference type="AlphaFoldDB" id="A0A177AES0"/>
<dbReference type="PRINTS" id="PR00412">
    <property type="entry name" value="EPOXHYDRLASE"/>
</dbReference>